<evidence type="ECO:0000259" key="12">
    <source>
        <dbReference type="PROSITE" id="PS51030"/>
    </source>
</evidence>
<keyword evidence="9" id="KW-0675">Receptor</keyword>
<dbReference type="InterPro" id="IPR013088">
    <property type="entry name" value="Znf_NHR/GATA"/>
</dbReference>
<comment type="subcellular location">
    <subcellularLocation>
        <location evidence="1">Nucleus</location>
    </subcellularLocation>
</comment>
<dbReference type="PANTHER" id="PTHR24083">
    <property type="entry name" value="NUCLEAR HORMONE RECEPTOR"/>
    <property type="match status" value="1"/>
</dbReference>
<accession>A0A914XGN5</accession>
<sequence length="214" mass="24291">MENRVYVNRSLHRKLPKRVCLGRLCTVCSDIATGQHYGTYTCNGCDAFFRRTVKMNLQYHCSRGGACIVSHHGRCACRACRYKKCLMKGMDRKSVHRNKDQTAYSSSASSERGSMSKMLSSRNPSKILDINKLLSLEDRMRQMRQYDLQMKLSLLDTPTQFSWFDAPEKEFSPCVLEATLFSAVLKIVAEELEALAATSAIIISNRMDVNRLIG</sequence>
<proteinExistence type="inferred from homology"/>
<keyword evidence="5" id="KW-0862">Zinc</keyword>
<evidence type="ECO:0000256" key="4">
    <source>
        <dbReference type="ARBA" id="ARBA00022771"/>
    </source>
</evidence>
<evidence type="ECO:0000256" key="7">
    <source>
        <dbReference type="ARBA" id="ARBA00023125"/>
    </source>
</evidence>
<dbReference type="CDD" id="cd06960">
    <property type="entry name" value="NR_DBD_HNF4A"/>
    <property type="match status" value="1"/>
</dbReference>
<evidence type="ECO:0000313" key="13">
    <source>
        <dbReference type="Proteomes" id="UP000887566"/>
    </source>
</evidence>
<dbReference type="Gene3D" id="3.10.20.90">
    <property type="entry name" value="Phosphatidylinositol 3-kinase Catalytic Subunit, Chain A, domain 1"/>
    <property type="match status" value="1"/>
</dbReference>
<dbReference type="SMART" id="SM00399">
    <property type="entry name" value="ZnF_C4"/>
    <property type="match status" value="1"/>
</dbReference>
<evidence type="ECO:0000256" key="5">
    <source>
        <dbReference type="ARBA" id="ARBA00022833"/>
    </source>
</evidence>
<dbReference type="GO" id="GO:0008270">
    <property type="term" value="F:zinc ion binding"/>
    <property type="evidence" value="ECO:0007669"/>
    <property type="project" value="UniProtKB-KW"/>
</dbReference>
<keyword evidence="4" id="KW-0863">Zinc-finger</keyword>
<dbReference type="InterPro" id="IPR001628">
    <property type="entry name" value="Znf_hrmn_rcpt"/>
</dbReference>
<name>A0A914XGN5_9BILA</name>
<dbReference type="Proteomes" id="UP000887566">
    <property type="component" value="Unplaced"/>
</dbReference>
<evidence type="ECO:0000256" key="8">
    <source>
        <dbReference type="ARBA" id="ARBA00023163"/>
    </source>
</evidence>
<evidence type="ECO:0000256" key="3">
    <source>
        <dbReference type="ARBA" id="ARBA00022723"/>
    </source>
</evidence>
<protein>
    <submittedName>
        <fullName evidence="14">Nuclear receptor domain-containing protein</fullName>
    </submittedName>
</protein>
<dbReference type="Pfam" id="PF00105">
    <property type="entry name" value="zf-C4"/>
    <property type="match status" value="1"/>
</dbReference>
<keyword evidence="10" id="KW-0539">Nucleus</keyword>
<feature type="domain" description="Nuclear receptor" evidence="12">
    <location>
        <begin position="22"/>
        <end position="97"/>
    </location>
</feature>
<dbReference type="GO" id="GO:0000978">
    <property type="term" value="F:RNA polymerase II cis-regulatory region sequence-specific DNA binding"/>
    <property type="evidence" value="ECO:0007669"/>
    <property type="project" value="InterPro"/>
</dbReference>
<dbReference type="InterPro" id="IPR050274">
    <property type="entry name" value="Nuclear_hormone_rcpt_NR2"/>
</dbReference>
<dbReference type="PROSITE" id="PS00031">
    <property type="entry name" value="NUCLEAR_REC_DBD_1"/>
    <property type="match status" value="1"/>
</dbReference>
<dbReference type="WBParaSite" id="PSAMB.scaffold7652size7313.g30385.t1">
    <property type="protein sequence ID" value="PSAMB.scaffold7652size7313.g30385.t1"/>
    <property type="gene ID" value="PSAMB.scaffold7652size7313.g30385"/>
</dbReference>
<dbReference type="GO" id="GO:0003700">
    <property type="term" value="F:DNA-binding transcription factor activity"/>
    <property type="evidence" value="ECO:0007669"/>
    <property type="project" value="InterPro"/>
</dbReference>
<evidence type="ECO:0000256" key="10">
    <source>
        <dbReference type="ARBA" id="ARBA00023242"/>
    </source>
</evidence>
<feature type="region of interest" description="Disordered" evidence="11">
    <location>
        <begin position="96"/>
        <end position="120"/>
    </location>
</feature>
<evidence type="ECO:0000313" key="14">
    <source>
        <dbReference type="WBParaSite" id="PSAMB.scaffold7652size7313.g30385.t1"/>
    </source>
</evidence>
<dbReference type="Gene3D" id="3.30.50.10">
    <property type="entry name" value="Erythroid Transcription Factor GATA-1, subunit A"/>
    <property type="match status" value="1"/>
</dbReference>
<keyword evidence="13" id="KW-1185">Reference proteome</keyword>
<dbReference type="GO" id="GO:0005634">
    <property type="term" value="C:nucleus"/>
    <property type="evidence" value="ECO:0007669"/>
    <property type="project" value="UniProtKB-SubCell"/>
</dbReference>
<dbReference type="PRINTS" id="PR00047">
    <property type="entry name" value="STROIDFINGER"/>
</dbReference>
<dbReference type="PROSITE" id="PS51030">
    <property type="entry name" value="NUCLEAR_REC_DBD_2"/>
    <property type="match status" value="1"/>
</dbReference>
<dbReference type="FunFam" id="3.30.50.10:FF:000030">
    <property type="entry name" value="Nuclear Hormone Receptor family"/>
    <property type="match status" value="1"/>
</dbReference>
<organism evidence="13 14">
    <name type="scientific">Plectus sambesii</name>
    <dbReference type="NCBI Taxonomy" id="2011161"/>
    <lineage>
        <taxon>Eukaryota</taxon>
        <taxon>Metazoa</taxon>
        <taxon>Ecdysozoa</taxon>
        <taxon>Nematoda</taxon>
        <taxon>Chromadorea</taxon>
        <taxon>Plectida</taxon>
        <taxon>Plectina</taxon>
        <taxon>Plectoidea</taxon>
        <taxon>Plectidae</taxon>
        <taxon>Plectus</taxon>
    </lineage>
</organism>
<evidence type="ECO:0000256" key="6">
    <source>
        <dbReference type="ARBA" id="ARBA00023015"/>
    </source>
</evidence>
<dbReference type="SUPFAM" id="SSF57716">
    <property type="entry name" value="Glucocorticoid receptor-like (DNA-binding domain)"/>
    <property type="match status" value="1"/>
</dbReference>
<dbReference type="InterPro" id="IPR049636">
    <property type="entry name" value="HNF4-like_DBD"/>
</dbReference>
<evidence type="ECO:0000256" key="11">
    <source>
        <dbReference type="SAM" id="MobiDB-lite"/>
    </source>
</evidence>
<reference evidence="14" key="1">
    <citation type="submission" date="2022-11" db="UniProtKB">
        <authorList>
            <consortium name="WormBaseParasite"/>
        </authorList>
    </citation>
    <scope>IDENTIFICATION</scope>
</reference>
<evidence type="ECO:0000256" key="9">
    <source>
        <dbReference type="ARBA" id="ARBA00023170"/>
    </source>
</evidence>
<feature type="compositionally biased region" description="Low complexity" evidence="11">
    <location>
        <begin position="105"/>
        <end position="116"/>
    </location>
</feature>
<keyword evidence="7" id="KW-0238">DNA-binding</keyword>
<evidence type="ECO:0000256" key="2">
    <source>
        <dbReference type="ARBA" id="ARBA00005993"/>
    </source>
</evidence>
<comment type="similarity">
    <text evidence="2">Belongs to the nuclear hormone receptor family.</text>
</comment>
<keyword evidence="3" id="KW-0479">Metal-binding</keyword>
<dbReference type="AlphaFoldDB" id="A0A914XGN5"/>
<keyword evidence="6" id="KW-0805">Transcription regulation</keyword>
<keyword evidence="8" id="KW-0804">Transcription</keyword>
<evidence type="ECO:0000256" key="1">
    <source>
        <dbReference type="ARBA" id="ARBA00004123"/>
    </source>
</evidence>